<gene>
    <name evidence="8" type="ORF">BEU04_00960</name>
</gene>
<dbReference type="CDD" id="cd03426">
    <property type="entry name" value="NUDIX_CoAse_Nudt7"/>
    <property type="match status" value="1"/>
</dbReference>
<dbReference type="PANTHER" id="PTHR12992:SF11">
    <property type="entry name" value="MITOCHONDRIAL COENZYME A DIPHOSPHATASE NUDT8"/>
    <property type="match status" value="1"/>
</dbReference>
<keyword evidence="3" id="KW-0479">Metal-binding</keyword>
<dbReference type="InterPro" id="IPR000086">
    <property type="entry name" value="NUDIX_hydrolase_dom"/>
</dbReference>
<dbReference type="PROSITE" id="PS00893">
    <property type="entry name" value="NUDIX_BOX"/>
    <property type="match status" value="1"/>
</dbReference>
<comment type="caution">
    <text evidence="8">The sequence shown here is derived from an EMBL/GenBank/DDBJ whole genome shotgun (WGS) entry which is preliminary data.</text>
</comment>
<dbReference type="Pfam" id="PF00293">
    <property type="entry name" value="NUDIX"/>
    <property type="match status" value="1"/>
</dbReference>
<dbReference type="PROSITE" id="PS51462">
    <property type="entry name" value="NUDIX"/>
    <property type="match status" value="1"/>
</dbReference>
<dbReference type="SUPFAM" id="SSF55811">
    <property type="entry name" value="Nudix"/>
    <property type="match status" value="1"/>
</dbReference>
<dbReference type="AlphaFoldDB" id="A0A1J5THH3"/>
<name>A0A1J5THH3_9ARCH</name>
<dbReference type="InterPro" id="IPR020084">
    <property type="entry name" value="NUDIX_hydrolase_CS"/>
</dbReference>
<evidence type="ECO:0000313" key="8">
    <source>
        <dbReference type="EMBL" id="OIR20402.1"/>
    </source>
</evidence>
<dbReference type="InterPro" id="IPR045121">
    <property type="entry name" value="CoAse"/>
</dbReference>
<protein>
    <recommendedName>
        <fullName evidence="7">Nudix hydrolase domain-containing protein</fullName>
    </recommendedName>
</protein>
<keyword evidence="4" id="KW-0378">Hydrolase</keyword>
<evidence type="ECO:0000256" key="3">
    <source>
        <dbReference type="ARBA" id="ARBA00022723"/>
    </source>
</evidence>
<evidence type="ECO:0000256" key="1">
    <source>
        <dbReference type="ARBA" id="ARBA00001936"/>
    </source>
</evidence>
<dbReference type="Gene3D" id="3.90.79.10">
    <property type="entry name" value="Nucleoside Triphosphate Pyrophosphohydrolase"/>
    <property type="match status" value="1"/>
</dbReference>
<dbReference type="GO" id="GO:0046872">
    <property type="term" value="F:metal ion binding"/>
    <property type="evidence" value="ECO:0007669"/>
    <property type="project" value="UniProtKB-KW"/>
</dbReference>
<accession>A0A1J5THH3</accession>
<sequence length="200" mass="22799">MHIDKLAERLLHKLPGHSAHKMMAARTRKFEFLDENVKDAAVLIALFKENESWKIPLIKRVEDGKIHSGQIAFPGGKIEDGESVIDAAIREANEEIGIKFDNIEIIGTMSELVIPVSSYRVVPVIGKMEKKQKFKKNPEEVQDIFIIEIDELKRRSVIKSEERTFSGVKVKIPFYEIKEGKIWGATAMILSELMQILNED</sequence>
<dbReference type="PANTHER" id="PTHR12992">
    <property type="entry name" value="NUDIX HYDROLASE"/>
    <property type="match status" value="1"/>
</dbReference>
<dbReference type="EMBL" id="MIYU01000001">
    <property type="protein sequence ID" value="OIR20402.1"/>
    <property type="molecule type" value="Genomic_DNA"/>
</dbReference>
<evidence type="ECO:0000259" key="7">
    <source>
        <dbReference type="PROSITE" id="PS51462"/>
    </source>
</evidence>
<organism evidence="8 9">
    <name type="scientific">Marine Group III euryarchaeote CG-Bathy1</name>
    <dbReference type="NCBI Taxonomy" id="1889001"/>
    <lineage>
        <taxon>Archaea</taxon>
        <taxon>Methanobacteriati</taxon>
        <taxon>Thermoplasmatota</taxon>
        <taxon>Thermoplasmata</taxon>
        <taxon>Candidatus Thermoprofundales</taxon>
    </lineage>
</organism>
<keyword evidence="6" id="KW-0464">Manganese</keyword>
<comment type="cofactor">
    <cofactor evidence="1">
        <name>Mn(2+)</name>
        <dbReference type="ChEBI" id="CHEBI:29035"/>
    </cofactor>
</comment>
<evidence type="ECO:0000256" key="2">
    <source>
        <dbReference type="ARBA" id="ARBA00001946"/>
    </source>
</evidence>
<dbReference type="GO" id="GO:0010945">
    <property type="term" value="F:coenzyme A diphosphatase activity"/>
    <property type="evidence" value="ECO:0007669"/>
    <property type="project" value="InterPro"/>
</dbReference>
<evidence type="ECO:0000256" key="4">
    <source>
        <dbReference type="ARBA" id="ARBA00022801"/>
    </source>
</evidence>
<evidence type="ECO:0000313" key="9">
    <source>
        <dbReference type="Proteomes" id="UP000183815"/>
    </source>
</evidence>
<comment type="cofactor">
    <cofactor evidence="2">
        <name>Mg(2+)</name>
        <dbReference type="ChEBI" id="CHEBI:18420"/>
    </cofactor>
</comment>
<dbReference type="Proteomes" id="UP000183815">
    <property type="component" value="Unassembled WGS sequence"/>
</dbReference>
<keyword evidence="5" id="KW-0460">Magnesium</keyword>
<evidence type="ECO:0000256" key="6">
    <source>
        <dbReference type="ARBA" id="ARBA00023211"/>
    </source>
</evidence>
<dbReference type="InterPro" id="IPR015797">
    <property type="entry name" value="NUDIX_hydrolase-like_dom_sf"/>
</dbReference>
<feature type="domain" description="Nudix hydrolase" evidence="7">
    <location>
        <begin position="37"/>
        <end position="171"/>
    </location>
</feature>
<reference evidence="8 9" key="1">
    <citation type="submission" date="2016-08" db="EMBL/GenBank/DDBJ databases">
        <title>New Insights into Marine Group III Euryarchaeota, from dark to light.</title>
        <authorList>
            <person name="Haro-Moreno J.M."/>
            <person name="Rodriguez-Valera F."/>
            <person name="Lopez-Garcia P."/>
            <person name="Moreira D."/>
            <person name="Martin-Cuadrado A.B."/>
        </authorList>
    </citation>
    <scope>NUCLEOTIDE SEQUENCE [LARGE SCALE GENOMIC DNA]</scope>
    <source>
        <strain evidence="8">CG-Bathy1</strain>
    </source>
</reference>
<evidence type="ECO:0000256" key="5">
    <source>
        <dbReference type="ARBA" id="ARBA00022842"/>
    </source>
</evidence>
<proteinExistence type="predicted"/>